<comment type="caution">
    <text evidence="6">The sequence shown here is derived from an EMBL/GenBank/DDBJ whole genome shotgun (WGS) entry which is preliminary data.</text>
</comment>
<organism evidence="6 7">
    <name type="scientific">Mytilus edulis</name>
    <name type="common">Blue mussel</name>
    <dbReference type="NCBI Taxonomy" id="6550"/>
    <lineage>
        <taxon>Eukaryota</taxon>
        <taxon>Metazoa</taxon>
        <taxon>Spiralia</taxon>
        <taxon>Lophotrochozoa</taxon>
        <taxon>Mollusca</taxon>
        <taxon>Bivalvia</taxon>
        <taxon>Autobranchia</taxon>
        <taxon>Pteriomorphia</taxon>
        <taxon>Mytilida</taxon>
        <taxon>Mytiloidea</taxon>
        <taxon>Mytilidae</taxon>
        <taxon>Mytilinae</taxon>
        <taxon>Mytilus</taxon>
    </lineage>
</organism>
<keyword evidence="4" id="KW-0561">Oxygen transport</keyword>
<dbReference type="GO" id="GO:0019825">
    <property type="term" value="F:oxygen binding"/>
    <property type="evidence" value="ECO:0007669"/>
    <property type="project" value="InterPro"/>
</dbReference>
<dbReference type="PROSITE" id="PS01033">
    <property type="entry name" value="GLOBIN"/>
    <property type="match status" value="1"/>
</dbReference>
<evidence type="ECO:0000313" key="7">
    <source>
        <dbReference type="Proteomes" id="UP000683360"/>
    </source>
</evidence>
<dbReference type="InterPro" id="IPR009050">
    <property type="entry name" value="Globin-like_sf"/>
</dbReference>
<dbReference type="InterPro" id="IPR000971">
    <property type="entry name" value="Globin"/>
</dbReference>
<evidence type="ECO:0000256" key="2">
    <source>
        <dbReference type="ARBA" id="ARBA00022723"/>
    </source>
</evidence>
<keyword evidence="1 4" id="KW-0349">Heme</keyword>
<dbReference type="InterPro" id="IPR012292">
    <property type="entry name" value="Globin/Proto"/>
</dbReference>
<dbReference type="PANTHER" id="PTHR46458">
    <property type="entry name" value="BLR2807 PROTEIN"/>
    <property type="match status" value="1"/>
</dbReference>
<proteinExistence type="inferred from homology"/>
<dbReference type="EMBL" id="CAJPWZ010000752">
    <property type="protein sequence ID" value="CAG2200612.1"/>
    <property type="molecule type" value="Genomic_DNA"/>
</dbReference>
<dbReference type="GO" id="GO:0046872">
    <property type="term" value="F:metal ion binding"/>
    <property type="evidence" value="ECO:0007669"/>
    <property type="project" value="UniProtKB-KW"/>
</dbReference>
<keyword evidence="2" id="KW-0479">Metal-binding</keyword>
<keyword evidence="3" id="KW-0408">Iron</keyword>
<dbReference type="PANTHER" id="PTHR46458:SF5">
    <property type="entry name" value="GLOBIN FAMILY PROFILE DOMAIN-CONTAINING PROTEIN"/>
    <property type="match status" value="1"/>
</dbReference>
<evidence type="ECO:0000256" key="4">
    <source>
        <dbReference type="RuleBase" id="RU000356"/>
    </source>
</evidence>
<keyword evidence="7" id="KW-1185">Reference proteome</keyword>
<evidence type="ECO:0000256" key="3">
    <source>
        <dbReference type="ARBA" id="ARBA00023004"/>
    </source>
</evidence>
<dbReference type="GO" id="GO:0005344">
    <property type="term" value="F:oxygen carrier activity"/>
    <property type="evidence" value="ECO:0007669"/>
    <property type="project" value="UniProtKB-KW"/>
</dbReference>
<name>A0A8S3QV42_MYTED</name>
<keyword evidence="4" id="KW-0813">Transport</keyword>
<dbReference type="Gene3D" id="1.10.490.10">
    <property type="entry name" value="Globins"/>
    <property type="match status" value="1"/>
</dbReference>
<dbReference type="AlphaFoldDB" id="A0A8S3QV42"/>
<sequence>MGLSTYEDMIMGCQYSQTEIKSRPTITEDVEVMADGSIPEPPPPAPTDPRLPLDARQVFKLKKSWKGIKRCIESTGVEMFIRMFRTNSDSKGIFKQFKDLKNDDELRVSETLEQHATAVMNIIDDAIMNIENVDYVFELLNSNGRRHSSYEGFSPPFFWFIEKPFLDAVKITLSDRYTDNMDGIYKITIKFILENLTKGAESANGIS</sequence>
<dbReference type="SUPFAM" id="SSF46458">
    <property type="entry name" value="Globin-like"/>
    <property type="match status" value="1"/>
</dbReference>
<gene>
    <name evidence="6" type="ORF">MEDL_15230</name>
</gene>
<accession>A0A8S3QV42</accession>
<comment type="similarity">
    <text evidence="4">Belongs to the globin family.</text>
</comment>
<evidence type="ECO:0000256" key="1">
    <source>
        <dbReference type="ARBA" id="ARBA00022617"/>
    </source>
</evidence>
<evidence type="ECO:0000313" key="6">
    <source>
        <dbReference type="EMBL" id="CAG2200612.1"/>
    </source>
</evidence>
<dbReference type="Pfam" id="PF00042">
    <property type="entry name" value="Globin"/>
    <property type="match status" value="1"/>
</dbReference>
<reference evidence="6" key="1">
    <citation type="submission" date="2021-03" db="EMBL/GenBank/DDBJ databases">
        <authorList>
            <person name="Bekaert M."/>
        </authorList>
    </citation>
    <scope>NUCLEOTIDE SEQUENCE</scope>
</reference>
<dbReference type="OrthoDB" id="6344802at2759"/>
<feature type="domain" description="Globin" evidence="5">
    <location>
        <begin position="52"/>
        <end position="207"/>
    </location>
</feature>
<protein>
    <submittedName>
        <fullName evidence="6">NGB</fullName>
    </submittedName>
</protein>
<dbReference type="GO" id="GO:0020037">
    <property type="term" value="F:heme binding"/>
    <property type="evidence" value="ECO:0007669"/>
    <property type="project" value="InterPro"/>
</dbReference>
<dbReference type="InterPro" id="IPR050532">
    <property type="entry name" value="Globin-like_OT"/>
</dbReference>
<evidence type="ECO:0000259" key="5">
    <source>
        <dbReference type="PROSITE" id="PS01033"/>
    </source>
</evidence>
<dbReference type="Proteomes" id="UP000683360">
    <property type="component" value="Unassembled WGS sequence"/>
</dbReference>